<dbReference type="SMART" id="SM00271">
    <property type="entry name" value="DnaJ"/>
    <property type="match status" value="1"/>
</dbReference>
<evidence type="ECO:0000313" key="3">
    <source>
        <dbReference type="Proteomes" id="UP000070700"/>
    </source>
</evidence>
<dbReference type="GeneID" id="28818757"/>
<dbReference type="CDD" id="cd06257">
    <property type="entry name" value="DnaJ"/>
    <property type="match status" value="1"/>
</dbReference>
<dbReference type="AlphaFoldDB" id="A0A194XHK8"/>
<dbReference type="PRINTS" id="PR00625">
    <property type="entry name" value="JDOMAIN"/>
</dbReference>
<dbReference type="OrthoDB" id="442087at2759"/>
<evidence type="ECO:0000313" key="2">
    <source>
        <dbReference type="EMBL" id="KUJ19643.1"/>
    </source>
</evidence>
<dbReference type="Pfam" id="PF00226">
    <property type="entry name" value="DnaJ"/>
    <property type="match status" value="1"/>
</dbReference>
<dbReference type="PANTHER" id="PTHR43948">
    <property type="entry name" value="DNAJ HOMOLOG SUBFAMILY B"/>
    <property type="match status" value="1"/>
</dbReference>
<accession>A0A194XHK8</accession>
<dbReference type="KEGG" id="psco:LY89DRAFT_579834"/>
<dbReference type="GO" id="GO:0005634">
    <property type="term" value="C:nucleus"/>
    <property type="evidence" value="ECO:0007669"/>
    <property type="project" value="TreeGrafter"/>
</dbReference>
<dbReference type="InParanoid" id="A0A194XHK8"/>
<dbReference type="PROSITE" id="PS50076">
    <property type="entry name" value="DNAJ_2"/>
    <property type="match status" value="1"/>
</dbReference>
<dbReference type="InterPro" id="IPR001623">
    <property type="entry name" value="DnaJ_domain"/>
</dbReference>
<reference evidence="2 3" key="1">
    <citation type="submission" date="2015-10" db="EMBL/GenBank/DDBJ databases">
        <title>Full genome of DAOMC 229536 Phialocephala scopiformis, a fungal endophyte of spruce producing the potent anti-insectan compound rugulosin.</title>
        <authorList>
            <consortium name="DOE Joint Genome Institute"/>
            <person name="Walker A.K."/>
            <person name="Frasz S.L."/>
            <person name="Seifert K.A."/>
            <person name="Miller J.D."/>
            <person name="Mondo S.J."/>
            <person name="Labutti K."/>
            <person name="Lipzen A."/>
            <person name="Dockter R."/>
            <person name="Kennedy M."/>
            <person name="Grigoriev I.V."/>
            <person name="Spatafora J.W."/>
        </authorList>
    </citation>
    <scope>NUCLEOTIDE SEQUENCE [LARGE SCALE GENOMIC DNA]</scope>
    <source>
        <strain evidence="2 3">CBS 120377</strain>
    </source>
</reference>
<dbReference type="Gene3D" id="1.10.287.110">
    <property type="entry name" value="DnaJ domain"/>
    <property type="match status" value="1"/>
</dbReference>
<dbReference type="GO" id="GO:0051082">
    <property type="term" value="F:unfolded protein binding"/>
    <property type="evidence" value="ECO:0007669"/>
    <property type="project" value="TreeGrafter"/>
</dbReference>
<proteinExistence type="predicted"/>
<dbReference type="GO" id="GO:0044183">
    <property type="term" value="F:protein folding chaperone"/>
    <property type="evidence" value="ECO:0007669"/>
    <property type="project" value="TreeGrafter"/>
</dbReference>
<dbReference type="STRING" id="149040.A0A194XHK8"/>
<dbReference type="GO" id="GO:0005737">
    <property type="term" value="C:cytoplasm"/>
    <property type="evidence" value="ECO:0007669"/>
    <property type="project" value="TreeGrafter"/>
</dbReference>
<dbReference type="SUPFAM" id="SSF46565">
    <property type="entry name" value="Chaperone J-domain"/>
    <property type="match status" value="1"/>
</dbReference>
<keyword evidence="3" id="KW-1185">Reference proteome</keyword>
<organism evidence="2 3">
    <name type="scientific">Mollisia scopiformis</name>
    <name type="common">Conifer needle endophyte fungus</name>
    <name type="synonym">Phialocephala scopiformis</name>
    <dbReference type="NCBI Taxonomy" id="149040"/>
    <lineage>
        <taxon>Eukaryota</taxon>
        <taxon>Fungi</taxon>
        <taxon>Dikarya</taxon>
        <taxon>Ascomycota</taxon>
        <taxon>Pezizomycotina</taxon>
        <taxon>Leotiomycetes</taxon>
        <taxon>Helotiales</taxon>
        <taxon>Mollisiaceae</taxon>
        <taxon>Mollisia</taxon>
    </lineage>
</organism>
<dbReference type="EMBL" id="KQ947410">
    <property type="protein sequence ID" value="KUJ19643.1"/>
    <property type="molecule type" value="Genomic_DNA"/>
</dbReference>
<dbReference type="Proteomes" id="UP000070700">
    <property type="component" value="Unassembled WGS sequence"/>
</dbReference>
<dbReference type="RefSeq" id="XP_018073998.1">
    <property type="nucleotide sequence ID" value="XM_018209031.1"/>
</dbReference>
<sequence>MDPNYYQILGVNNDATPAEIKSAYRKAALINHPDKNGDASGADFVKASPPIFQLAPC</sequence>
<gene>
    <name evidence="2" type="ORF">LY89DRAFT_579834</name>
</gene>
<dbReference type="PANTHER" id="PTHR43948:SF10">
    <property type="entry name" value="MRJ, ISOFORM E"/>
    <property type="match status" value="1"/>
</dbReference>
<evidence type="ECO:0000259" key="1">
    <source>
        <dbReference type="PROSITE" id="PS50076"/>
    </source>
</evidence>
<dbReference type="InterPro" id="IPR036869">
    <property type="entry name" value="J_dom_sf"/>
</dbReference>
<protein>
    <submittedName>
        <fullName evidence="2">DnaJ-domain-containing protein</fullName>
    </submittedName>
</protein>
<feature type="domain" description="J" evidence="1">
    <location>
        <begin position="4"/>
        <end position="57"/>
    </location>
</feature>
<name>A0A194XHK8_MOLSC</name>
<dbReference type="GO" id="GO:0051087">
    <property type="term" value="F:protein-folding chaperone binding"/>
    <property type="evidence" value="ECO:0007669"/>
    <property type="project" value="TreeGrafter"/>
</dbReference>